<accession>A0A8B9FC78</accession>
<proteinExistence type="predicted"/>
<dbReference type="Proteomes" id="UP000694522">
    <property type="component" value="Unplaced"/>
</dbReference>
<evidence type="ECO:0000313" key="2">
    <source>
        <dbReference type="Ensembl" id="ENSACOP00000005615.1"/>
    </source>
</evidence>
<dbReference type="Ensembl" id="ENSACOT00000005819.1">
    <property type="protein sequence ID" value="ENSACOP00000005615.1"/>
    <property type="gene ID" value="ENSACOG00000003970.1"/>
</dbReference>
<feature type="region of interest" description="Disordered" evidence="1">
    <location>
        <begin position="296"/>
        <end position="373"/>
    </location>
</feature>
<organism evidence="2 3">
    <name type="scientific">Amazona collaria</name>
    <name type="common">yellow-billed parrot</name>
    <dbReference type="NCBI Taxonomy" id="241587"/>
    <lineage>
        <taxon>Eukaryota</taxon>
        <taxon>Metazoa</taxon>
        <taxon>Chordata</taxon>
        <taxon>Craniata</taxon>
        <taxon>Vertebrata</taxon>
        <taxon>Euteleostomi</taxon>
        <taxon>Archelosauria</taxon>
        <taxon>Archosauria</taxon>
        <taxon>Dinosauria</taxon>
        <taxon>Saurischia</taxon>
        <taxon>Theropoda</taxon>
        <taxon>Coelurosauria</taxon>
        <taxon>Aves</taxon>
        <taxon>Neognathae</taxon>
        <taxon>Neoaves</taxon>
        <taxon>Telluraves</taxon>
        <taxon>Australaves</taxon>
        <taxon>Psittaciformes</taxon>
        <taxon>Psittacidae</taxon>
        <taxon>Amazona</taxon>
    </lineage>
</organism>
<feature type="compositionally biased region" description="Polar residues" evidence="1">
    <location>
        <begin position="306"/>
        <end position="317"/>
    </location>
</feature>
<name>A0A8B9FC78_9PSIT</name>
<feature type="compositionally biased region" description="Low complexity" evidence="1">
    <location>
        <begin position="340"/>
        <end position="350"/>
    </location>
</feature>
<feature type="compositionally biased region" description="Basic residues" evidence="1">
    <location>
        <begin position="178"/>
        <end position="187"/>
    </location>
</feature>
<sequence length="401" mass="43208">MTPRPITTAFFSLFPPHQTALSHSGPFAADLHFLSHLGLPGRQTTPPSLPWDFPMHLLSPRPTTGKRCGGTPAAAAASSYSCPVTSQHPRKRQRSPPPGPAPHLVADEDVGPLSAEQQDVERHEGHAQGGTQRVSAAPKAARQPPAGLPHRQATRLREASPGVVVRRPDLHPAAPRLQRQRRVHHQPLRAAQPQVRVQEQHGWTLPTLLLLCHRHSCCDDTCHPPRTAQRSACAAQRPPQDTSAFFPGPALRPPVVLSCCCLPPRLTSSPLSRPGLVACEGEDFTELLQRVCSLGKGLRSRPGPNPSATSVGSSGRSPSKAVAPRAAGSTVRQRKNASCGTRSAGRATSTGTGGMWRFYTEDSPGLKVETGDNSSRLQLTVQQLRRIDPWKHPSFTMDSSK</sequence>
<dbReference type="AlphaFoldDB" id="A0A8B9FC78"/>
<reference evidence="2" key="2">
    <citation type="submission" date="2025-09" db="UniProtKB">
        <authorList>
            <consortium name="Ensembl"/>
        </authorList>
    </citation>
    <scope>IDENTIFICATION</scope>
</reference>
<protein>
    <submittedName>
        <fullName evidence="2">Uncharacterized protein</fullName>
    </submittedName>
</protein>
<feature type="region of interest" description="Disordered" evidence="1">
    <location>
        <begin position="62"/>
        <end position="194"/>
    </location>
</feature>
<reference evidence="2" key="1">
    <citation type="submission" date="2025-08" db="UniProtKB">
        <authorList>
            <consortium name="Ensembl"/>
        </authorList>
    </citation>
    <scope>IDENTIFICATION</scope>
</reference>
<evidence type="ECO:0000256" key="1">
    <source>
        <dbReference type="SAM" id="MobiDB-lite"/>
    </source>
</evidence>
<keyword evidence="3" id="KW-1185">Reference proteome</keyword>
<evidence type="ECO:0000313" key="3">
    <source>
        <dbReference type="Proteomes" id="UP000694522"/>
    </source>
</evidence>